<feature type="domain" description="C2H2-type" evidence="6">
    <location>
        <begin position="249"/>
        <end position="276"/>
    </location>
</feature>
<keyword evidence="1" id="KW-0479">Metal-binding</keyword>
<gene>
    <name evidence="7" type="ORF">TCAL_14331</name>
</gene>
<protein>
    <recommendedName>
        <fullName evidence="6">C2H2-type domain-containing protein</fullName>
    </recommendedName>
</protein>
<feature type="domain" description="C2H2-type" evidence="6">
    <location>
        <begin position="584"/>
        <end position="612"/>
    </location>
</feature>
<dbReference type="PROSITE" id="PS00028">
    <property type="entry name" value="ZINC_FINGER_C2H2_1"/>
    <property type="match status" value="4"/>
</dbReference>
<dbReference type="InterPro" id="IPR036236">
    <property type="entry name" value="Znf_C2H2_sf"/>
</dbReference>
<dbReference type="GO" id="GO:0000981">
    <property type="term" value="F:DNA-binding transcription factor activity, RNA polymerase II-specific"/>
    <property type="evidence" value="ECO:0007669"/>
    <property type="project" value="TreeGrafter"/>
</dbReference>
<keyword evidence="2" id="KW-0677">Repeat</keyword>
<dbReference type="SMART" id="SM00355">
    <property type="entry name" value="ZnF_C2H2"/>
    <property type="match status" value="10"/>
</dbReference>
<dbReference type="SUPFAM" id="SSF57667">
    <property type="entry name" value="beta-beta-alpha zinc fingers"/>
    <property type="match status" value="2"/>
</dbReference>
<evidence type="ECO:0000256" key="4">
    <source>
        <dbReference type="ARBA" id="ARBA00022833"/>
    </source>
</evidence>
<organism evidence="7 8">
    <name type="scientific">Tigriopus californicus</name>
    <name type="common">Marine copepod</name>
    <dbReference type="NCBI Taxonomy" id="6832"/>
    <lineage>
        <taxon>Eukaryota</taxon>
        <taxon>Metazoa</taxon>
        <taxon>Ecdysozoa</taxon>
        <taxon>Arthropoda</taxon>
        <taxon>Crustacea</taxon>
        <taxon>Multicrustacea</taxon>
        <taxon>Hexanauplia</taxon>
        <taxon>Copepoda</taxon>
        <taxon>Harpacticoida</taxon>
        <taxon>Harpacticidae</taxon>
        <taxon>Tigriopus</taxon>
    </lineage>
</organism>
<evidence type="ECO:0000313" key="8">
    <source>
        <dbReference type="Proteomes" id="UP000318571"/>
    </source>
</evidence>
<dbReference type="GO" id="GO:0005634">
    <property type="term" value="C:nucleus"/>
    <property type="evidence" value="ECO:0007669"/>
    <property type="project" value="TreeGrafter"/>
</dbReference>
<keyword evidence="4" id="KW-0862">Zinc</keyword>
<evidence type="ECO:0000256" key="1">
    <source>
        <dbReference type="ARBA" id="ARBA00022723"/>
    </source>
</evidence>
<evidence type="ECO:0000259" key="6">
    <source>
        <dbReference type="PROSITE" id="PS50157"/>
    </source>
</evidence>
<reference evidence="7 8" key="1">
    <citation type="journal article" date="2018" name="Nat. Ecol. Evol.">
        <title>Genomic signatures of mitonuclear coevolution across populations of Tigriopus californicus.</title>
        <authorList>
            <person name="Barreto F.S."/>
            <person name="Watson E.T."/>
            <person name="Lima T.G."/>
            <person name="Willett C.S."/>
            <person name="Edmands S."/>
            <person name="Li W."/>
            <person name="Burton R.S."/>
        </authorList>
    </citation>
    <scope>NUCLEOTIDE SEQUENCE [LARGE SCALE GENOMIC DNA]</scope>
    <source>
        <strain evidence="7 8">San Diego</strain>
    </source>
</reference>
<feature type="domain" description="C2H2-type" evidence="6">
    <location>
        <begin position="614"/>
        <end position="637"/>
    </location>
</feature>
<dbReference type="PROSITE" id="PS50157">
    <property type="entry name" value="ZINC_FINGER_C2H2_2"/>
    <property type="match status" value="4"/>
</dbReference>
<evidence type="ECO:0000256" key="5">
    <source>
        <dbReference type="PROSITE-ProRule" id="PRU00042"/>
    </source>
</evidence>
<dbReference type="GO" id="GO:0000977">
    <property type="term" value="F:RNA polymerase II transcription regulatory region sequence-specific DNA binding"/>
    <property type="evidence" value="ECO:0007669"/>
    <property type="project" value="TreeGrafter"/>
</dbReference>
<accession>A0A553NFL4</accession>
<sequence length="646" mass="74691">MEFRAQILKKLTSLPQSLNILHNVIDNWILFQRNTFDHLDDTGDPYISQIFLIEISSGRYIHRSQGQKVDQGKTLDLDVLTSKLTHVFLGTKPCPGFPVQHHMEQSDSVMILDYPYPRQASRECQFYFNAHIKSESGHDATEDSASCSPCQEAWQDINSKGACMIEADPLQDSTTIKLHPTPPMAEEDNPSLMDFDYEVLNTTPGDLWSDENAVLTSSKRSSNQDLEPLIESKLEVLSDQETRGKGRVYKCKCCSHDFRTSAELARHRRARKMKKRAQRKVGCLECDNKNIVTFRQLVDHVAKDHPDKLEEYAEYLPKNQDPALMKDPLKCIICDFMNNGSVLNFKHRELYHEMGSYVCGKCQEPNRTYYDLMIHNYQKHRMPTDFLPPSLYGLKRITLSGGKIQYKKTPMSKCHLCPKMYKNDHGLINHMRGQHQWGMFNCNPCEESCHFARDFSTHALQFHGDNPEIKCPNCLQEFDLKADPELFNVHYQTCFLLIHTEGNQNLSLKQLSQNRGVFQCDICGRNFNVKRNLEIHMDAHQGIFRFLCSFCDFGSNQKSTMEDHELMHVTNQALADGKIKDVLHQCEQCGKQLRSAKLLKRHLRIVHEGKKPTFRCKDCGEFFKHFVALYKHKKYSHGFVSKSKHI</sequence>
<dbReference type="STRING" id="6832.A0A553NFL4"/>
<keyword evidence="3 5" id="KW-0863">Zinc-finger</keyword>
<evidence type="ECO:0000256" key="3">
    <source>
        <dbReference type="ARBA" id="ARBA00022771"/>
    </source>
</evidence>
<dbReference type="GO" id="GO:0008270">
    <property type="term" value="F:zinc ion binding"/>
    <property type="evidence" value="ECO:0007669"/>
    <property type="project" value="UniProtKB-KW"/>
</dbReference>
<proteinExistence type="predicted"/>
<comment type="caution">
    <text evidence="7">The sequence shown here is derived from an EMBL/GenBank/DDBJ whole genome shotgun (WGS) entry which is preliminary data.</text>
</comment>
<dbReference type="OrthoDB" id="8117402at2759"/>
<evidence type="ECO:0000256" key="2">
    <source>
        <dbReference type="ARBA" id="ARBA00022737"/>
    </source>
</evidence>
<dbReference type="Gene3D" id="3.30.160.60">
    <property type="entry name" value="Classic Zinc Finger"/>
    <property type="match status" value="4"/>
</dbReference>
<dbReference type="PANTHER" id="PTHR24379">
    <property type="entry name" value="KRAB AND ZINC FINGER DOMAIN-CONTAINING"/>
    <property type="match status" value="1"/>
</dbReference>
<dbReference type="InterPro" id="IPR013087">
    <property type="entry name" value="Znf_C2H2_type"/>
</dbReference>
<feature type="domain" description="C2H2-type" evidence="6">
    <location>
        <begin position="518"/>
        <end position="542"/>
    </location>
</feature>
<dbReference type="EMBL" id="VCGU01000458">
    <property type="protein sequence ID" value="TRY64243.1"/>
    <property type="molecule type" value="Genomic_DNA"/>
</dbReference>
<keyword evidence="8" id="KW-1185">Reference proteome</keyword>
<dbReference type="AlphaFoldDB" id="A0A553NFL4"/>
<dbReference type="Pfam" id="PF00096">
    <property type="entry name" value="zf-C2H2"/>
    <property type="match status" value="3"/>
</dbReference>
<name>A0A553NFL4_TIGCA</name>
<evidence type="ECO:0000313" key="7">
    <source>
        <dbReference type="EMBL" id="TRY64243.1"/>
    </source>
</evidence>
<dbReference type="Proteomes" id="UP000318571">
    <property type="component" value="Chromosome 10"/>
</dbReference>
<dbReference type="PANTHER" id="PTHR24379:SF127">
    <property type="entry name" value="BLOODY FINGERS-RELATED"/>
    <property type="match status" value="1"/>
</dbReference>